<protein>
    <submittedName>
        <fullName evidence="1">Uncharacterized protein</fullName>
    </submittedName>
</protein>
<evidence type="ECO:0000313" key="2">
    <source>
        <dbReference type="Proteomes" id="UP000002432"/>
    </source>
</evidence>
<evidence type="ECO:0000313" key="1">
    <source>
        <dbReference type="EMBL" id="ABF39293.1"/>
    </source>
</evidence>
<reference evidence="1 2" key="1">
    <citation type="journal article" date="2009" name="Appl. Environ. Microbiol.">
        <title>Three genomes from the phylum Acidobacteria provide insight into the lifestyles of these microorganisms in soils.</title>
        <authorList>
            <person name="Ward N.L."/>
            <person name="Challacombe J.F."/>
            <person name="Janssen P.H."/>
            <person name="Henrissat B."/>
            <person name="Coutinho P.M."/>
            <person name="Wu M."/>
            <person name="Xie G."/>
            <person name="Haft D.H."/>
            <person name="Sait M."/>
            <person name="Badger J."/>
            <person name="Barabote R.D."/>
            <person name="Bradley B."/>
            <person name="Brettin T.S."/>
            <person name="Brinkac L.M."/>
            <person name="Bruce D."/>
            <person name="Creasy T."/>
            <person name="Daugherty S.C."/>
            <person name="Davidsen T.M."/>
            <person name="DeBoy R.T."/>
            <person name="Detter J.C."/>
            <person name="Dodson R.J."/>
            <person name="Durkin A.S."/>
            <person name="Ganapathy A."/>
            <person name="Gwinn-Giglio M."/>
            <person name="Han C.S."/>
            <person name="Khouri H."/>
            <person name="Kiss H."/>
            <person name="Kothari S.P."/>
            <person name="Madupu R."/>
            <person name="Nelson K.E."/>
            <person name="Nelson W.C."/>
            <person name="Paulsen I."/>
            <person name="Penn K."/>
            <person name="Ren Q."/>
            <person name="Rosovitz M.J."/>
            <person name="Selengut J.D."/>
            <person name="Shrivastava S."/>
            <person name="Sullivan S.A."/>
            <person name="Tapia R."/>
            <person name="Thompson L.S."/>
            <person name="Watkins K.L."/>
            <person name="Yang Q."/>
            <person name="Yu C."/>
            <person name="Zafar N."/>
            <person name="Zhou L."/>
            <person name="Kuske C.R."/>
        </authorList>
    </citation>
    <scope>NUCLEOTIDE SEQUENCE [LARGE SCALE GENOMIC DNA]</scope>
    <source>
        <strain evidence="1 2">Ellin345</strain>
    </source>
</reference>
<gene>
    <name evidence="1" type="ordered locus">Acid345_0288</name>
</gene>
<dbReference type="RefSeq" id="WP_011521095.1">
    <property type="nucleotide sequence ID" value="NC_008009.1"/>
</dbReference>
<keyword evidence="2" id="KW-1185">Reference proteome</keyword>
<proteinExistence type="predicted"/>
<dbReference type="Proteomes" id="UP000002432">
    <property type="component" value="Chromosome"/>
</dbReference>
<dbReference type="EMBL" id="CP000360">
    <property type="protein sequence ID" value="ABF39293.1"/>
    <property type="molecule type" value="Genomic_DNA"/>
</dbReference>
<dbReference type="EnsemblBacteria" id="ABF39293">
    <property type="protein sequence ID" value="ABF39293"/>
    <property type="gene ID" value="Acid345_0288"/>
</dbReference>
<dbReference type="AlphaFoldDB" id="Q1IV07"/>
<accession>Q1IV07</accession>
<dbReference type="STRING" id="204669.Acid345_0288"/>
<dbReference type="HOGENOM" id="CLU_1452673_0_0_0"/>
<organism evidence="1 2">
    <name type="scientific">Koribacter versatilis (strain Ellin345)</name>
    <dbReference type="NCBI Taxonomy" id="204669"/>
    <lineage>
        <taxon>Bacteria</taxon>
        <taxon>Pseudomonadati</taxon>
        <taxon>Acidobacteriota</taxon>
        <taxon>Terriglobia</taxon>
        <taxon>Terriglobales</taxon>
        <taxon>Candidatus Korobacteraceae</taxon>
        <taxon>Candidatus Korobacter</taxon>
    </lineage>
</organism>
<dbReference type="KEGG" id="aba:Acid345_0288"/>
<name>Q1IV07_KORVE</name>
<sequence>MILAAAAAIMGAAVGAAITWRLGRPSRELAAQVSHTQQHLAKLEDEYSRWEMVRHLAPRTFLQGEPPETQEVVLESEDEFRITSVAYLTGSGRPVVTQPIDLRGRRVAHAVDDQYVRAVLRMESNPWDGSGTVQLRFRAILGDLEKDIVFVASVLPEFRLGPAGRMMEYRRVVDPRAVPSASAMVN</sequence>